<dbReference type="Gene3D" id="2.40.50.100">
    <property type="match status" value="1"/>
</dbReference>
<dbReference type="PANTHER" id="PTHR30158">
    <property type="entry name" value="ACRA/E-RELATED COMPONENT OF DRUG EFFLUX TRANSPORTER"/>
    <property type="match status" value="1"/>
</dbReference>
<dbReference type="Gene3D" id="2.40.420.20">
    <property type="match status" value="1"/>
</dbReference>
<accession>A0A7M1AUL6</accession>
<feature type="domain" description="Multidrug resistance protein MdtA-like alpha-helical hairpin" evidence="3">
    <location>
        <begin position="102"/>
        <end position="170"/>
    </location>
</feature>
<feature type="chain" id="PRO_5032569086" evidence="2">
    <location>
        <begin position="23"/>
        <end position="375"/>
    </location>
</feature>
<evidence type="ECO:0000259" key="3">
    <source>
        <dbReference type="Pfam" id="PF25876"/>
    </source>
</evidence>
<dbReference type="InterPro" id="IPR058625">
    <property type="entry name" value="MdtA-like_BSH"/>
</dbReference>
<dbReference type="InterPro" id="IPR006143">
    <property type="entry name" value="RND_pump_MFP"/>
</dbReference>
<dbReference type="KEGG" id="smax:FJR03_04990"/>
<dbReference type="InterPro" id="IPR058626">
    <property type="entry name" value="MdtA-like_b-barrel"/>
</dbReference>
<protein>
    <submittedName>
        <fullName evidence="6">Efflux RND transporter periplasmic adaptor subunit</fullName>
    </submittedName>
</protein>
<dbReference type="Gene3D" id="1.10.287.470">
    <property type="entry name" value="Helix hairpin bin"/>
    <property type="match status" value="1"/>
</dbReference>
<evidence type="ECO:0000259" key="4">
    <source>
        <dbReference type="Pfam" id="PF25917"/>
    </source>
</evidence>
<evidence type="ECO:0000313" key="6">
    <source>
        <dbReference type="EMBL" id="QOP41131.1"/>
    </source>
</evidence>
<dbReference type="GO" id="GO:0022857">
    <property type="term" value="F:transmembrane transporter activity"/>
    <property type="evidence" value="ECO:0007669"/>
    <property type="project" value="InterPro"/>
</dbReference>
<dbReference type="InterPro" id="IPR058624">
    <property type="entry name" value="MdtA-like_HH"/>
</dbReference>
<feature type="domain" description="Multidrug resistance protein MdtA-like beta-barrel" evidence="5">
    <location>
        <begin position="205"/>
        <end position="290"/>
    </location>
</feature>
<gene>
    <name evidence="6" type="ORF">FJR03_04990</name>
</gene>
<dbReference type="GO" id="GO:0046677">
    <property type="term" value="P:response to antibiotic"/>
    <property type="evidence" value="ECO:0007669"/>
    <property type="project" value="TreeGrafter"/>
</dbReference>
<proteinExistence type="inferred from homology"/>
<dbReference type="Proteomes" id="UP000593910">
    <property type="component" value="Chromosome"/>
</dbReference>
<dbReference type="NCBIfam" id="TIGR01730">
    <property type="entry name" value="RND_mfp"/>
    <property type="match status" value="1"/>
</dbReference>
<feature type="domain" description="Multidrug resistance protein MdtA-like barrel-sandwich hybrid" evidence="4">
    <location>
        <begin position="61"/>
        <end position="199"/>
    </location>
</feature>
<evidence type="ECO:0000313" key="7">
    <source>
        <dbReference type="Proteomes" id="UP000593910"/>
    </source>
</evidence>
<name>A0A7M1AUL6_9BACT</name>
<keyword evidence="7" id="KW-1185">Reference proteome</keyword>
<dbReference type="GO" id="GO:0005886">
    <property type="term" value="C:plasma membrane"/>
    <property type="evidence" value="ECO:0007669"/>
    <property type="project" value="TreeGrafter"/>
</dbReference>
<feature type="signal peptide" evidence="2">
    <location>
        <begin position="1"/>
        <end position="22"/>
    </location>
</feature>
<keyword evidence="2" id="KW-0732">Signal</keyword>
<dbReference type="RefSeq" id="WP_193114549.1">
    <property type="nucleotide sequence ID" value="NZ_CP041165.1"/>
</dbReference>
<dbReference type="Pfam" id="PF25917">
    <property type="entry name" value="BSH_RND"/>
    <property type="match status" value="1"/>
</dbReference>
<dbReference type="GO" id="GO:0030313">
    <property type="term" value="C:cell envelope"/>
    <property type="evidence" value="ECO:0007669"/>
    <property type="project" value="UniProtKB-SubCell"/>
</dbReference>
<reference evidence="6 7" key="1">
    <citation type="submission" date="2019-06" db="EMBL/GenBank/DDBJ databases">
        <title>Sulfurimonas gotlandica sp. nov., a chemoautotrophic and psychrotolerant epsilonproteobacterium isolated from a pelagic redoxcline, and an emended description of the genus Sulfurimonas.</title>
        <authorList>
            <person name="Wang S."/>
            <person name="Jiang L."/>
            <person name="Shao Z."/>
        </authorList>
    </citation>
    <scope>NUCLEOTIDE SEQUENCE [LARGE SCALE GENOMIC DNA]</scope>
    <source>
        <strain evidence="6 7">B2</strain>
    </source>
</reference>
<evidence type="ECO:0000256" key="2">
    <source>
        <dbReference type="SAM" id="SignalP"/>
    </source>
</evidence>
<evidence type="ECO:0000256" key="1">
    <source>
        <dbReference type="ARBA" id="ARBA00009477"/>
    </source>
</evidence>
<dbReference type="AlphaFoldDB" id="A0A7M1AUL6"/>
<dbReference type="EMBL" id="CP041165">
    <property type="protein sequence ID" value="QOP41131.1"/>
    <property type="molecule type" value="Genomic_DNA"/>
</dbReference>
<dbReference type="Gene3D" id="2.40.30.170">
    <property type="match status" value="1"/>
</dbReference>
<dbReference type="Pfam" id="PF25876">
    <property type="entry name" value="HH_MFP_RND"/>
    <property type="match status" value="1"/>
</dbReference>
<sequence>MKYQLTKISLAVSLLFTTALTAKETTNPAAAAPKVDVYVVKKAKEAPVSLEYPSRITSAKDVTITARVSGVLEKQLYTEGSLVSKGTPMYKIEPDIYEAEVASKKADLNVATVQFEKAQKDWERAEGLYSEKAISEQDKDTAYFAYLSAKANVDAAHAELQKVQVNLNYTNVRATISGVTGMRMVDEGDYVTVGTALVKLTQTDPIYAEFSIPEISKLKQKYSLANGSWKELQKAKLQAVLVIDGKEYEENGRIDFIDTRVDNATSTLKARAVFKNKDAKLVAGEFAKLKLIGVVSKNVLFVPQKSVLQNPLGTIVFVVVDGKVAVRPVKIIEASGDKFIVSGVQPKDVVIVNNFFRIKPNTPVSIDKTINAQEK</sequence>
<dbReference type="SUPFAM" id="SSF111369">
    <property type="entry name" value="HlyD-like secretion proteins"/>
    <property type="match status" value="1"/>
</dbReference>
<evidence type="ECO:0000259" key="5">
    <source>
        <dbReference type="Pfam" id="PF25944"/>
    </source>
</evidence>
<organism evidence="6 7">
    <name type="scientific">Sulfurimonas marina</name>
    <dbReference type="NCBI Taxonomy" id="2590551"/>
    <lineage>
        <taxon>Bacteria</taxon>
        <taxon>Pseudomonadati</taxon>
        <taxon>Campylobacterota</taxon>
        <taxon>Epsilonproteobacteria</taxon>
        <taxon>Campylobacterales</taxon>
        <taxon>Sulfurimonadaceae</taxon>
        <taxon>Sulfurimonas</taxon>
    </lineage>
</organism>
<comment type="similarity">
    <text evidence="1">Belongs to the membrane fusion protein (MFP) (TC 8.A.1) family.</text>
</comment>
<dbReference type="Pfam" id="PF25944">
    <property type="entry name" value="Beta-barrel_RND"/>
    <property type="match status" value="1"/>
</dbReference>